<evidence type="ECO:0000313" key="3">
    <source>
        <dbReference type="EMBL" id="QDT59706.1"/>
    </source>
</evidence>
<evidence type="ECO:0000259" key="2">
    <source>
        <dbReference type="Pfam" id="PF03983"/>
    </source>
</evidence>
<evidence type="ECO:0000256" key="1">
    <source>
        <dbReference type="SAM" id="MobiDB-lite"/>
    </source>
</evidence>
<reference evidence="3 4" key="1">
    <citation type="submission" date="2019-02" db="EMBL/GenBank/DDBJ databases">
        <title>Deep-cultivation of Planctomycetes and their phenomic and genomic characterization uncovers novel biology.</title>
        <authorList>
            <person name="Wiegand S."/>
            <person name="Jogler M."/>
            <person name="Boedeker C."/>
            <person name="Pinto D."/>
            <person name="Vollmers J."/>
            <person name="Rivas-Marin E."/>
            <person name="Kohn T."/>
            <person name="Peeters S.H."/>
            <person name="Heuer A."/>
            <person name="Rast P."/>
            <person name="Oberbeckmann S."/>
            <person name="Bunk B."/>
            <person name="Jeske O."/>
            <person name="Meyerdierks A."/>
            <person name="Storesund J.E."/>
            <person name="Kallscheuer N."/>
            <person name="Luecker S."/>
            <person name="Lage O.M."/>
            <person name="Pohl T."/>
            <person name="Merkel B.J."/>
            <person name="Hornburger P."/>
            <person name="Mueller R.-W."/>
            <person name="Bruemmer F."/>
            <person name="Labrenz M."/>
            <person name="Spormann A.M."/>
            <person name="Op den Camp H."/>
            <person name="Overmann J."/>
            <person name="Amann R."/>
            <person name="Jetten M.S.M."/>
            <person name="Mascher T."/>
            <person name="Medema M.H."/>
            <person name="Devos D.P."/>
            <person name="Kaster A.-K."/>
            <person name="Ovreas L."/>
            <person name="Rohde M."/>
            <person name="Galperin M.Y."/>
            <person name="Jogler C."/>
        </authorList>
    </citation>
    <scope>NUCLEOTIDE SEQUENCE [LARGE SCALE GENOMIC DNA]</scope>
    <source>
        <strain evidence="3 4">SV_7m_r</strain>
    </source>
</reference>
<dbReference type="Pfam" id="PF03983">
    <property type="entry name" value="SHD1"/>
    <property type="match status" value="1"/>
</dbReference>
<dbReference type="EMBL" id="CP036272">
    <property type="protein sequence ID" value="QDT59706.1"/>
    <property type="molecule type" value="Genomic_DNA"/>
</dbReference>
<gene>
    <name evidence="3" type="ORF">SV7mr_22150</name>
</gene>
<feature type="domain" description="SLA1 homology" evidence="2">
    <location>
        <begin position="471"/>
        <end position="532"/>
    </location>
</feature>
<keyword evidence="4" id="KW-1185">Reference proteome</keyword>
<dbReference type="GO" id="GO:0042802">
    <property type="term" value="F:identical protein binding"/>
    <property type="evidence" value="ECO:0007669"/>
    <property type="project" value="InterPro"/>
</dbReference>
<dbReference type="GO" id="GO:0008092">
    <property type="term" value="F:cytoskeletal protein binding"/>
    <property type="evidence" value="ECO:0007669"/>
    <property type="project" value="InterPro"/>
</dbReference>
<accession>A0A517SU99</accession>
<protein>
    <recommendedName>
        <fullName evidence="2">SLA1 homology domain-containing protein</fullName>
    </recommendedName>
</protein>
<dbReference type="GO" id="GO:0043130">
    <property type="term" value="F:ubiquitin binding"/>
    <property type="evidence" value="ECO:0007669"/>
    <property type="project" value="InterPro"/>
</dbReference>
<dbReference type="AlphaFoldDB" id="A0A517SU99"/>
<proteinExistence type="predicted"/>
<dbReference type="Proteomes" id="UP000315003">
    <property type="component" value="Chromosome"/>
</dbReference>
<feature type="compositionally biased region" description="Pro residues" evidence="1">
    <location>
        <begin position="76"/>
        <end position="88"/>
    </location>
</feature>
<dbReference type="GO" id="GO:0030674">
    <property type="term" value="F:protein-macromolecule adaptor activity"/>
    <property type="evidence" value="ECO:0007669"/>
    <property type="project" value="InterPro"/>
</dbReference>
<dbReference type="Gene3D" id="2.30.30.700">
    <property type="entry name" value="SLA1 homology domain 1"/>
    <property type="match status" value="1"/>
</dbReference>
<organism evidence="3 4">
    <name type="scientific">Stieleria bergensis</name>
    <dbReference type="NCBI Taxonomy" id="2528025"/>
    <lineage>
        <taxon>Bacteria</taxon>
        <taxon>Pseudomonadati</taxon>
        <taxon>Planctomycetota</taxon>
        <taxon>Planctomycetia</taxon>
        <taxon>Pirellulales</taxon>
        <taxon>Pirellulaceae</taxon>
        <taxon>Stieleria</taxon>
    </lineage>
</organism>
<evidence type="ECO:0000313" key="4">
    <source>
        <dbReference type="Proteomes" id="UP000315003"/>
    </source>
</evidence>
<sequence>MNSAFGQQLEYRWKPGQKFSYDVKIVVDAVDEVVTYQGMTHYTVVTLGPDQSTVTYRGGLTESKRQKNAGGNRVPFGPPGFGGPPSPFSRPTFAGKTQTSNKITITTRGEVLAMEGDSQLPYLLGNVSLLPFELLPDGPKRTWEDDSGIAITKREQSNSPFGSFGPRGAFGPFGQDNKESVQTAGERSTYQLGKRTGKLALVNKSYQLSTPKSNENRTYLIQGKGTWTFDCDENVPQSSSMQMVLSVASGNQTNRIPIAIQYSRVSAEILAEMKADADKRAAEAARMAAEKKAFAEKPLTAAEKAKTLAALETGMEVQRVEVLNQLALKTPADRDPEIVAAISKLINHPQKGTAIAADKALRQWSPDYAKRMKLAKSYQGPSPVGSTGLVVESTTPLYVGQLVQAQRPRRGSFWRAARVKELLADGQVKLAFLTWGKENDRDTVAVSRRMIQLAPPELAQPAAPAVLPAANPANAAMRTWSDVTGRFKIQAEFDSLEDGKVRLRRADGKLLAPLPLEKLSAADRAFVEQQQAEDDNPFRVE</sequence>
<feature type="region of interest" description="Disordered" evidence="1">
    <location>
        <begin position="63"/>
        <end position="100"/>
    </location>
</feature>
<dbReference type="InterPro" id="IPR007131">
    <property type="entry name" value="SHD1"/>
</dbReference>
<name>A0A517SU99_9BACT</name>